<dbReference type="Pfam" id="PF00805">
    <property type="entry name" value="Pentapeptide"/>
    <property type="match status" value="1"/>
</dbReference>
<dbReference type="RefSeq" id="WP_155097669.1">
    <property type="nucleotide sequence ID" value="NZ_WMIE01000045.1"/>
</dbReference>
<gene>
    <name evidence="1" type="ORF">GL286_21795</name>
</gene>
<protein>
    <submittedName>
        <fullName evidence="1">Uncharacterized protein</fullName>
    </submittedName>
</protein>
<name>A0A6L6JKB3_9RHOB</name>
<sequence length="440" mass="49371">MANSFDLNDEQKRVLVDIMSYDGADFSVLVGVAGLDPSVDLRGADIRDVDFGHSNLDGYDFSYADISGCRFDRAKLKGAIFAYNRDEGTVWPRPQSERRSARVGLYATRDFDLLPFQREAVSNIVAALEQGVPRPLVSVPAGAGREKLLEALLSELDRRDMVDVALVCVPTQVGVERMRHRFSDTFGPDAVSSSTKTPTNARLIVASSPRDPGAARKSHFIHTLNGVSHIFILDGALPARVLRDIQLNSPSLQIVSFSTPGMTERIDEGEIIFRVSYQQAVEEELLERSEIHNHRLPYRVENAEKEEMEQIVSEVLEVVSKIPTAATLGVVCPNTNSLREISRTLQERMNFPARRIVHYSSANADESLVRVALDLPGTLLLMTNVVAVDFDWAELDYVIVLTRLRSPERLAFIPRRPNHRQSLQVIDFMRNFDRIDVWNL</sequence>
<accession>A0A6L6JKB3</accession>
<evidence type="ECO:0000313" key="2">
    <source>
        <dbReference type="Proteomes" id="UP000478183"/>
    </source>
</evidence>
<dbReference type="OrthoDB" id="235631at2"/>
<dbReference type="Gene3D" id="3.40.50.300">
    <property type="entry name" value="P-loop containing nucleotide triphosphate hydrolases"/>
    <property type="match status" value="1"/>
</dbReference>
<comment type="caution">
    <text evidence="1">The sequence shown here is derived from an EMBL/GenBank/DDBJ whole genome shotgun (WGS) entry which is preliminary data.</text>
</comment>
<dbReference type="Proteomes" id="UP000478183">
    <property type="component" value="Unassembled WGS sequence"/>
</dbReference>
<dbReference type="AlphaFoldDB" id="A0A6L6JKB3"/>
<evidence type="ECO:0000313" key="1">
    <source>
        <dbReference type="EMBL" id="MTH80321.1"/>
    </source>
</evidence>
<dbReference type="SUPFAM" id="SSF141571">
    <property type="entry name" value="Pentapeptide repeat-like"/>
    <property type="match status" value="1"/>
</dbReference>
<keyword evidence="2" id="KW-1185">Reference proteome</keyword>
<dbReference type="Gene3D" id="2.160.20.80">
    <property type="entry name" value="E3 ubiquitin-protein ligase SopA"/>
    <property type="match status" value="1"/>
</dbReference>
<dbReference type="EMBL" id="WMIE01000045">
    <property type="protein sequence ID" value="MTH80321.1"/>
    <property type="molecule type" value="Genomic_DNA"/>
</dbReference>
<dbReference type="InterPro" id="IPR027417">
    <property type="entry name" value="P-loop_NTPase"/>
</dbReference>
<organism evidence="1 2">
    <name type="scientific">Paracoccus aestuariivivens</name>
    <dbReference type="NCBI Taxonomy" id="1820333"/>
    <lineage>
        <taxon>Bacteria</taxon>
        <taxon>Pseudomonadati</taxon>
        <taxon>Pseudomonadota</taxon>
        <taxon>Alphaproteobacteria</taxon>
        <taxon>Rhodobacterales</taxon>
        <taxon>Paracoccaceae</taxon>
        <taxon>Paracoccus</taxon>
    </lineage>
</organism>
<dbReference type="SUPFAM" id="SSF52540">
    <property type="entry name" value="P-loop containing nucleoside triphosphate hydrolases"/>
    <property type="match status" value="1"/>
</dbReference>
<dbReference type="InterPro" id="IPR001646">
    <property type="entry name" value="5peptide_repeat"/>
</dbReference>
<proteinExistence type="predicted"/>
<reference evidence="1 2" key="1">
    <citation type="submission" date="2019-11" db="EMBL/GenBank/DDBJ databases">
        <authorList>
            <person name="Dong K."/>
        </authorList>
    </citation>
    <scope>NUCLEOTIDE SEQUENCE [LARGE SCALE GENOMIC DNA]</scope>
    <source>
        <strain evidence="1 2">NBRC 111993</strain>
    </source>
</reference>